<accession>C5L6B5</accession>
<dbReference type="RefSeq" id="XP_002775926.1">
    <property type="nucleotide sequence ID" value="XM_002775880.1"/>
</dbReference>
<feature type="non-terminal residue" evidence="2">
    <location>
        <position position="85"/>
    </location>
</feature>
<dbReference type="AlphaFoldDB" id="C5L6B5"/>
<name>C5L6B5_PERM5</name>
<dbReference type="InParanoid" id="C5L6B5"/>
<feature type="compositionally biased region" description="Polar residues" evidence="1">
    <location>
        <begin position="46"/>
        <end position="60"/>
    </location>
</feature>
<proteinExistence type="predicted"/>
<evidence type="ECO:0000313" key="2">
    <source>
        <dbReference type="EMBL" id="EER07742.1"/>
    </source>
</evidence>
<feature type="region of interest" description="Disordered" evidence="1">
    <location>
        <begin position="42"/>
        <end position="85"/>
    </location>
</feature>
<dbReference type="EMBL" id="GG679756">
    <property type="protein sequence ID" value="EER07742.1"/>
    <property type="molecule type" value="Genomic_DNA"/>
</dbReference>
<gene>
    <name evidence="2" type="ORF">Pmar_PMAR029031</name>
</gene>
<feature type="non-terminal residue" evidence="2">
    <location>
        <position position="1"/>
    </location>
</feature>
<sequence length="85" mass="9247">RSNDEPPQCSLDKLETSEPLNMLTAAALSKLDGEKPVVHKVPFARNASNPPASEISTGASTAVHERPVRSTATFGQSKRERFETR</sequence>
<keyword evidence="3" id="KW-1185">Reference proteome</keyword>
<evidence type="ECO:0000313" key="3">
    <source>
        <dbReference type="Proteomes" id="UP000007800"/>
    </source>
</evidence>
<reference evidence="2 3" key="1">
    <citation type="submission" date="2008-07" db="EMBL/GenBank/DDBJ databases">
        <authorList>
            <person name="El-Sayed N."/>
            <person name="Caler E."/>
            <person name="Inman J."/>
            <person name="Amedeo P."/>
            <person name="Hass B."/>
            <person name="Wortman J."/>
        </authorList>
    </citation>
    <scope>NUCLEOTIDE SEQUENCE [LARGE SCALE GENOMIC DNA]</scope>
    <source>
        <strain evidence="3">ATCC 50983 / TXsc</strain>
    </source>
</reference>
<evidence type="ECO:0000256" key="1">
    <source>
        <dbReference type="SAM" id="MobiDB-lite"/>
    </source>
</evidence>
<organism evidence="3">
    <name type="scientific">Perkinsus marinus (strain ATCC 50983 / TXsc)</name>
    <dbReference type="NCBI Taxonomy" id="423536"/>
    <lineage>
        <taxon>Eukaryota</taxon>
        <taxon>Sar</taxon>
        <taxon>Alveolata</taxon>
        <taxon>Perkinsozoa</taxon>
        <taxon>Perkinsea</taxon>
        <taxon>Perkinsida</taxon>
        <taxon>Perkinsidae</taxon>
        <taxon>Perkinsus</taxon>
    </lineage>
</organism>
<protein>
    <submittedName>
        <fullName evidence="2">Uncharacterized protein</fullName>
    </submittedName>
</protein>
<dbReference type="Proteomes" id="UP000007800">
    <property type="component" value="Unassembled WGS sequence"/>
</dbReference>
<dbReference type="GeneID" id="9042691"/>